<organism evidence="2">
    <name type="scientific">Trypanosoma vivax (strain Y486)</name>
    <dbReference type="NCBI Taxonomy" id="1055687"/>
    <lineage>
        <taxon>Eukaryota</taxon>
        <taxon>Discoba</taxon>
        <taxon>Euglenozoa</taxon>
        <taxon>Kinetoplastea</taxon>
        <taxon>Metakinetoplastina</taxon>
        <taxon>Trypanosomatida</taxon>
        <taxon>Trypanosomatidae</taxon>
        <taxon>Trypanosoma</taxon>
        <taxon>Duttonella</taxon>
    </lineage>
</organism>
<keyword evidence="1" id="KW-0175">Coiled coil</keyword>
<dbReference type="OMA" id="EDMCESA"/>
<evidence type="ECO:0000256" key="1">
    <source>
        <dbReference type="SAM" id="Coils"/>
    </source>
</evidence>
<gene>
    <name evidence="2" type="ORF">TVY486_1010110</name>
</gene>
<dbReference type="EMBL" id="HE573026">
    <property type="protein sequence ID" value="CCC51966.1"/>
    <property type="molecule type" value="Genomic_DNA"/>
</dbReference>
<accession>G0U7V8</accession>
<dbReference type="VEuPathDB" id="TriTrypDB:TvY486_1010110"/>
<protein>
    <submittedName>
        <fullName evidence="2">Uncharacterized protein</fullName>
    </submittedName>
</protein>
<evidence type="ECO:0000313" key="2">
    <source>
        <dbReference type="EMBL" id="CCC51966.1"/>
    </source>
</evidence>
<feature type="coiled-coil region" evidence="1">
    <location>
        <begin position="436"/>
        <end position="477"/>
    </location>
</feature>
<sequence length="496" mass="54035">MKEETSRAITVQVVLATTGRRRLLTVRHRGTASIPSLSLPLPGPGGSSPAKVLVSDVMSSVLHSWAAGSEGGRASTTDTASERPYVELFDYAALRPLQATEGINPGQCLLLFTPAALSGALEELLAGKGAADATNPQAAEEERWAGLRQAILALDVPLQLHRESMDKEMEACTLKVRGTEVQFSAAKEGIADALGRAERVKVFYDDDVSLVELVDVEAISLIVCQGEEKLSEAAQLLEDARAMVPDIMSEIAKEEQAARDLLGTRAWGCAPASGVEDMCESAVAVLMREVERKTCAVRRVLTAIRKVMRLLQRCDHYCDAVLIHVVQRHRNLCDLPEGMEAARELVGRRIVLRRAIRRLLLPLQGERDSIEDAVSAFSQRWATCVPESIFKAVCNPLPPLLPAEDQLAQEMDRHLVDVERDVTEDLLGSIGSTPIVHSLDQRLQGMESKLQQCMAELECTRQENKQLKAALATALKRTEVHGAVAQAEGGQHKGMP</sequence>
<proteinExistence type="predicted"/>
<reference evidence="2" key="1">
    <citation type="journal article" date="2012" name="Proc. Natl. Acad. Sci. U.S.A.">
        <title>Antigenic diversity is generated by distinct evolutionary mechanisms in African trypanosome species.</title>
        <authorList>
            <person name="Jackson A.P."/>
            <person name="Berry A."/>
            <person name="Aslett M."/>
            <person name="Allison H.C."/>
            <person name="Burton P."/>
            <person name="Vavrova-Anderson J."/>
            <person name="Brown R."/>
            <person name="Browne H."/>
            <person name="Corton N."/>
            <person name="Hauser H."/>
            <person name="Gamble J."/>
            <person name="Gilderthorp R."/>
            <person name="Marcello L."/>
            <person name="McQuillan J."/>
            <person name="Otto T.D."/>
            <person name="Quail M.A."/>
            <person name="Sanders M.J."/>
            <person name="van Tonder A."/>
            <person name="Ginger M.L."/>
            <person name="Field M.C."/>
            <person name="Barry J.D."/>
            <person name="Hertz-Fowler C."/>
            <person name="Berriman M."/>
        </authorList>
    </citation>
    <scope>NUCLEOTIDE SEQUENCE</scope>
    <source>
        <strain evidence="2">Y486</strain>
    </source>
</reference>
<name>G0U7V8_TRYVY</name>
<dbReference type="AlphaFoldDB" id="G0U7V8"/>